<dbReference type="InterPro" id="IPR045759">
    <property type="entry name" value="Ap4A_phos1/2_N"/>
</dbReference>
<dbReference type="PANTHER" id="PTHR38420">
    <property type="entry name" value="AP-4-A PHOSPHORYLASE II"/>
    <property type="match status" value="1"/>
</dbReference>
<dbReference type="InterPro" id="IPR009163">
    <property type="entry name" value="Ap4A_phos1/2"/>
</dbReference>
<dbReference type="STRING" id="56646.A0A2L2TA36"/>
<organism evidence="4 5">
    <name type="scientific">Fusarium venenatum</name>
    <dbReference type="NCBI Taxonomy" id="56646"/>
    <lineage>
        <taxon>Eukaryota</taxon>
        <taxon>Fungi</taxon>
        <taxon>Dikarya</taxon>
        <taxon>Ascomycota</taxon>
        <taxon>Pezizomycotina</taxon>
        <taxon>Sordariomycetes</taxon>
        <taxon>Hypocreomycetidae</taxon>
        <taxon>Hypocreales</taxon>
        <taxon>Nectriaceae</taxon>
        <taxon>Fusarium</taxon>
    </lineage>
</organism>
<dbReference type="GO" id="GO:0003877">
    <property type="term" value="F:ATP:ADP adenylyltransferase activity"/>
    <property type="evidence" value="ECO:0007669"/>
    <property type="project" value="InterPro"/>
</dbReference>
<keyword evidence="5" id="KW-1185">Reference proteome</keyword>
<dbReference type="SUPFAM" id="SSF54197">
    <property type="entry name" value="HIT-like"/>
    <property type="match status" value="1"/>
</dbReference>
<feature type="domain" description="ATP adenylyltransferase C-terminal" evidence="2">
    <location>
        <begin position="193"/>
        <end position="305"/>
    </location>
</feature>
<dbReference type="InterPro" id="IPR019200">
    <property type="entry name" value="ATP_adenylylTrfase_C"/>
</dbReference>
<dbReference type="InterPro" id="IPR043171">
    <property type="entry name" value="Ap4A_phos1/2-like"/>
</dbReference>
<evidence type="ECO:0000259" key="2">
    <source>
        <dbReference type="Pfam" id="PF09830"/>
    </source>
</evidence>
<dbReference type="Pfam" id="PF19327">
    <property type="entry name" value="Ap4A_phos_N"/>
    <property type="match status" value="1"/>
</dbReference>
<dbReference type="GO" id="GO:0005524">
    <property type="term" value="F:ATP binding"/>
    <property type="evidence" value="ECO:0007669"/>
    <property type="project" value="InterPro"/>
</dbReference>
<dbReference type="AlphaFoldDB" id="A0A2L2TA36"/>
<evidence type="ECO:0000313" key="5">
    <source>
        <dbReference type="Proteomes" id="UP000245910"/>
    </source>
</evidence>
<dbReference type="PANTHER" id="PTHR38420:SF1">
    <property type="entry name" value="PUTATIVE (AFU_ORTHOLOGUE AFUA_5G14690)-RELATED"/>
    <property type="match status" value="1"/>
</dbReference>
<feature type="domain" description="Ap4A phosphorylase 1/2 N-terminal" evidence="3">
    <location>
        <begin position="95"/>
        <end position="177"/>
    </location>
</feature>
<evidence type="ECO:0000259" key="3">
    <source>
        <dbReference type="Pfam" id="PF19327"/>
    </source>
</evidence>
<accession>A0A2L2TA36</accession>
<dbReference type="GO" id="GO:0009117">
    <property type="term" value="P:nucleotide metabolic process"/>
    <property type="evidence" value="ECO:0007669"/>
    <property type="project" value="InterPro"/>
</dbReference>
<evidence type="ECO:0000313" key="4">
    <source>
        <dbReference type="EMBL" id="CEI41865.1"/>
    </source>
</evidence>
<feature type="region of interest" description="Disordered" evidence="1">
    <location>
        <begin position="59"/>
        <end position="79"/>
    </location>
</feature>
<sequence length="314" mass="35027">MTYDRPEFIRDESAMLSRFDALTKSGLVLYDENQKIVEHTDGDLKFHFVLTNALVKKPTLSTPEPQSVPTSGLPHDRQLLPGSDINTTGFEMGGSVDSTHFLIANKFCFSRPHLMMLTRDGYRRQYEPLGQKDFDAAWSSLESLNDVTTDYVVFFNCGKAGGCSRLHKHLQLMPLPASGFAVDFLDSNSTEKPKLPFEWFYHRFKDNTTARSDGTGIYLQLLQQATEAWKASTGKNVPEGQACPHNVAFTSRWIVVIPRRSAAVNKEAGVNSLGMLGVIAVATEKEIENWLKLGLTNSLRELGVPRNKGLMPGR</sequence>
<protein>
    <submittedName>
        <fullName evidence="4">Uncharacterized protein</fullName>
    </submittedName>
</protein>
<reference evidence="5" key="1">
    <citation type="submission" date="2014-10" db="EMBL/GenBank/DDBJ databases">
        <authorList>
            <person name="King R."/>
        </authorList>
    </citation>
    <scope>NUCLEOTIDE SEQUENCE [LARGE SCALE GENOMIC DNA]</scope>
    <source>
        <strain evidence="5">A3/5</strain>
    </source>
</reference>
<dbReference type="GeneID" id="37265408"/>
<dbReference type="Gene3D" id="3.30.428.70">
    <property type="match status" value="1"/>
</dbReference>
<name>A0A2L2TA36_9HYPO</name>
<feature type="compositionally biased region" description="Polar residues" evidence="1">
    <location>
        <begin position="59"/>
        <end position="70"/>
    </location>
</feature>
<dbReference type="Proteomes" id="UP000245910">
    <property type="component" value="Chromosome IIII"/>
</dbReference>
<dbReference type="KEGG" id="fvn:FVRRES_13779"/>
<dbReference type="InterPro" id="IPR036265">
    <property type="entry name" value="HIT-like_sf"/>
</dbReference>
<proteinExistence type="predicted"/>
<dbReference type="Pfam" id="PF09830">
    <property type="entry name" value="ATP_transf"/>
    <property type="match status" value="1"/>
</dbReference>
<evidence type="ECO:0000256" key="1">
    <source>
        <dbReference type="SAM" id="MobiDB-lite"/>
    </source>
</evidence>
<dbReference type="RefSeq" id="XP_025583476.1">
    <property type="nucleotide sequence ID" value="XM_025729183.2"/>
</dbReference>
<dbReference type="EMBL" id="LN649232">
    <property type="protein sequence ID" value="CEI41865.1"/>
    <property type="molecule type" value="Genomic_DNA"/>
</dbReference>